<evidence type="ECO:0000259" key="8">
    <source>
        <dbReference type="Pfam" id="PF02687"/>
    </source>
</evidence>
<organism evidence="9 10">
    <name type="scientific">Desulfatibacillum aliphaticivorans</name>
    <dbReference type="NCBI Taxonomy" id="218208"/>
    <lineage>
        <taxon>Bacteria</taxon>
        <taxon>Pseudomonadati</taxon>
        <taxon>Thermodesulfobacteriota</taxon>
        <taxon>Desulfobacteria</taxon>
        <taxon>Desulfobacterales</taxon>
        <taxon>Desulfatibacillaceae</taxon>
        <taxon>Desulfatibacillum</taxon>
    </lineage>
</organism>
<dbReference type="InterPro" id="IPR050250">
    <property type="entry name" value="Macrolide_Exporter_MacB"/>
</dbReference>
<sequence>MVSAETAQGSNAGKGKVSRLVVLPFRKSLEISFKSIKARFFRSLITTTSLVLAISFFSFVLVSTDAANGLLSSGERGYRQALIQSGYDLAPDQDTAGSSPKQRWIALLSLLVCVVGIVNAHLMAVTERFREIGTMKCLGALDRFVLRLFVLEAGMQGLVGSLAGALGGAFFALLSFLLRFGSPVLTNMNWSHVFMSVGTAIAAGILLSLAGVLYPAWIASRMQPVEAMRVET</sequence>
<gene>
    <name evidence="9" type="ordered locus">Dalk_0583</name>
</gene>
<keyword evidence="3 7" id="KW-0812">Transmembrane</keyword>
<evidence type="ECO:0000256" key="7">
    <source>
        <dbReference type="SAM" id="Phobius"/>
    </source>
</evidence>
<keyword evidence="10" id="KW-1185">Reference proteome</keyword>
<dbReference type="GO" id="GO:0022857">
    <property type="term" value="F:transmembrane transporter activity"/>
    <property type="evidence" value="ECO:0007669"/>
    <property type="project" value="TreeGrafter"/>
</dbReference>
<dbReference type="Proteomes" id="UP000000739">
    <property type="component" value="Chromosome"/>
</dbReference>
<evidence type="ECO:0000256" key="4">
    <source>
        <dbReference type="ARBA" id="ARBA00022989"/>
    </source>
</evidence>
<dbReference type="KEGG" id="dal:Dalk_0583"/>
<evidence type="ECO:0000256" key="3">
    <source>
        <dbReference type="ARBA" id="ARBA00022692"/>
    </source>
</evidence>
<dbReference type="HOGENOM" id="CLU_066831_0_0_7"/>
<dbReference type="Pfam" id="PF02687">
    <property type="entry name" value="FtsX"/>
    <property type="match status" value="1"/>
</dbReference>
<proteinExistence type="inferred from homology"/>
<feature type="transmembrane region" description="Helical" evidence="7">
    <location>
        <begin position="193"/>
        <end position="219"/>
    </location>
</feature>
<dbReference type="EMBL" id="CP001322">
    <property type="protein sequence ID" value="ACL02288.1"/>
    <property type="molecule type" value="Genomic_DNA"/>
</dbReference>
<evidence type="ECO:0000256" key="1">
    <source>
        <dbReference type="ARBA" id="ARBA00004651"/>
    </source>
</evidence>
<dbReference type="GO" id="GO:0005886">
    <property type="term" value="C:plasma membrane"/>
    <property type="evidence" value="ECO:0007669"/>
    <property type="project" value="UniProtKB-SubCell"/>
</dbReference>
<reference evidence="9 10" key="1">
    <citation type="journal article" date="2012" name="Environ. Microbiol.">
        <title>The genome sequence of Desulfatibacillum alkenivorans AK-01: a blueprint for anaerobic alkane oxidation.</title>
        <authorList>
            <person name="Callaghan A.V."/>
            <person name="Morris B.E."/>
            <person name="Pereira I.A."/>
            <person name="McInerney M.J."/>
            <person name="Austin R.N."/>
            <person name="Groves J.T."/>
            <person name="Kukor J.J."/>
            <person name="Suflita J.M."/>
            <person name="Young L.Y."/>
            <person name="Zylstra G.J."/>
            <person name="Wawrik B."/>
        </authorList>
    </citation>
    <scope>NUCLEOTIDE SEQUENCE [LARGE SCALE GENOMIC DNA]</scope>
    <source>
        <strain evidence="9 10">AK-01</strain>
    </source>
</reference>
<keyword evidence="2" id="KW-1003">Cell membrane</keyword>
<comment type="subcellular location">
    <subcellularLocation>
        <location evidence="1">Cell membrane</location>
        <topology evidence="1">Multi-pass membrane protein</topology>
    </subcellularLocation>
</comment>
<evidence type="ECO:0000256" key="2">
    <source>
        <dbReference type="ARBA" id="ARBA00022475"/>
    </source>
</evidence>
<feature type="transmembrane region" description="Helical" evidence="7">
    <location>
        <begin position="40"/>
        <end position="62"/>
    </location>
</feature>
<evidence type="ECO:0000313" key="9">
    <source>
        <dbReference type="EMBL" id="ACL02288.1"/>
    </source>
</evidence>
<feature type="domain" description="ABC3 transporter permease C-terminal" evidence="8">
    <location>
        <begin position="105"/>
        <end position="224"/>
    </location>
</feature>
<dbReference type="AlphaFoldDB" id="B8FHK0"/>
<accession>B8FHK0</accession>
<protein>
    <recommendedName>
        <fullName evidence="8">ABC3 transporter permease C-terminal domain-containing protein</fullName>
    </recommendedName>
</protein>
<evidence type="ECO:0000313" key="10">
    <source>
        <dbReference type="Proteomes" id="UP000000739"/>
    </source>
</evidence>
<feature type="transmembrane region" description="Helical" evidence="7">
    <location>
        <begin position="144"/>
        <end position="173"/>
    </location>
</feature>
<keyword evidence="4 7" id="KW-1133">Transmembrane helix</keyword>
<feature type="transmembrane region" description="Helical" evidence="7">
    <location>
        <begin position="104"/>
        <end position="124"/>
    </location>
</feature>
<evidence type="ECO:0000256" key="5">
    <source>
        <dbReference type="ARBA" id="ARBA00023136"/>
    </source>
</evidence>
<dbReference type="PANTHER" id="PTHR30572">
    <property type="entry name" value="MEMBRANE COMPONENT OF TRANSPORTER-RELATED"/>
    <property type="match status" value="1"/>
</dbReference>
<dbReference type="eggNOG" id="COG0577">
    <property type="taxonomic scope" value="Bacteria"/>
</dbReference>
<comment type="similarity">
    <text evidence="6">Belongs to the ABC-4 integral membrane protein family.</text>
</comment>
<dbReference type="RefSeq" id="WP_012609728.1">
    <property type="nucleotide sequence ID" value="NC_011768.1"/>
</dbReference>
<dbReference type="PANTHER" id="PTHR30572:SF4">
    <property type="entry name" value="ABC TRANSPORTER PERMEASE YTRF"/>
    <property type="match status" value="1"/>
</dbReference>
<name>B8FHK0_DESAL</name>
<evidence type="ECO:0000256" key="6">
    <source>
        <dbReference type="ARBA" id="ARBA00038076"/>
    </source>
</evidence>
<dbReference type="InterPro" id="IPR003838">
    <property type="entry name" value="ABC3_permease_C"/>
</dbReference>
<keyword evidence="5 7" id="KW-0472">Membrane</keyword>